<dbReference type="PANTHER" id="PTHR10443">
    <property type="entry name" value="MICROSOMAL DIPEPTIDASE"/>
    <property type="match status" value="1"/>
</dbReference>
<dbReference type="Pfam" id="PF01244">
    <property type="entry name" value="Peptidase_M19"/>
    <property type="match status" value="1"/>
</dbReference>
<dbReference type="InterPro" id="IPR008257">
    <property type="entry name" value="Pept_M19"/>
</dbReference>
<gene>
    <name evidence="1" type="ORF">AUC31_13290</name>
</gene>
<proteinExistence type="predicted"/>
<dbReference type="KEGG" id="prt:AUC31_13290"/>
<dbReference type="Gene3D" id="3.20.20.140">
    <property type="entry name" value="Metal-dependent hydrolases"/>
    <property type="match status" value="1"/>
</dbReference>
<dbReference type="OrthoDB" id="9804920at2"/>
<dbReference type="CDD" id="cd01301">
    <property type="entry name" value="rDP_like"/>
    <property type="match status" value="1"/>
</dbReference>
<reference evidence="1" key="1">
    <citation type="submission" date="2016-01" db="EMBL/GenBank/DDBJ databases">
        <title>Complete genome of Planococcus rifietoensis type strain M8.</title>
        <authorList>
            <person name="See-Too W.S."/>
        </authorList>
    </citation>
    <scope>NUCLEOTIDE SEQUENCE [LARGE SCALE GENOMIC DNA]</scope>
    <source>
        <strain evidence="1">M8</strain>
    </source>
</reference>
<sequence length="323" mass="36326">MQIIDTHCDALLKLQVAKRNELFRGKPVNFFNAEELDTNFLRLQQGGVKVQFFAVFVHPELPDNEKWQHTLEQIDLFYSEVVSQPLMKHIRRWEDIDTLGPDEIGAVLALEGADAFGNDLAKLRHLYRLGVLSLGLTWNFANLCADGVGEPRGGGLTLLGKQVVQLNNDHCVFTDVSHLSLAGFWEVMELAKYPIASHSNVRELCDHPRNLDDRQIQAMFSGNGLIDVVFCPEFINPGSQQAAIEDLLRHIDHLCALGGERHIGLGSDFDGIFDHVTRLENAAAYPNLIEALQKRYSETQVEGFAFRNFLAHRPGIGEERSRT</sequence>
<evidence type="ECO:0000313" key="1">
    <source>
        <dbReference type="EMBL" id="ALS76108.1"/>
    </source>
</evidence>
<dbReference type="SUPFAM" id="SSF51556">
    <property type="entry name" value="Metallo-dependent hydrolases"/>
    <property type="match status" value="1"/>
</dbReference>
<dbReference type="PANTHER" id="PTHR10443:SF12">
    <property type="entry name" value="DIPEPTIDASE"/>
    <property type="match status" value="1"/>
</dbReference>
<dbReference type="GO" id="GO:0070573">
    <property type="term" value="F:metallodipeptidase activity"/>
    <property type="evidence" value="ECO:0007669"/>
    <property type="project" value="InterPro"/>
</dbReference>
<dbReference type="STRING" id="200991.AUC31_13290"/>
<protein>
    <submittedName>
        <fullName evidence="1">Diguanylate cyclase</fullName>
    </submittedName>
</protein>
<dbReference type="PROSITE" id="PS51365">
    <property type="entry name" value="RENAL_DIPEPTIDASE_2"/>
    <property type="match status" value="1"/>
</dbReference>
<name>A0A0U2ZA51_9BACL</name>
<dbReference type="Proteomes" id="UP000067683">
    <property type="component" value="Chromosome"/>
</dbReference>
<keyword evidence="2" id="KW-1185">Reference proteome</keyword>
<accession>A0A0U2ZA51</accession>
<dbReference type="AlphaFoldDB" id="A0A0U2ZA51"/>
<dbReference type="InterPro" id="IPR032466">
    <property type="entry name" value="Metal_Hydrolase"/>
</dbReference>
<organism evidence="1 2">
    <name type="scientific">Planococcus rifietoensis</name>
    <dbReference type="NCBI Taxonomy" id="200991"/>
    <lineage>
        <taxon>Bacteria</taxon>
        <taxon>Bacillati</taxon>
        <taxon>Bacillota</taxon>
        <taxon>Bacilli</taxon>
        <taxon>Bacillales</taxon>
        <taxon>Caryophanaceae</taxon>
        <taxon>Planococcus</taxon>
    </lineage>
</organism>
<dbReference type="GO" id="GO:0006508">
    <property type="term" value="P:proteolysis"/>
    <property type="evidence" value="ECO:0007669"/>
    <property type="project" value="InterPro"/>
</dbReference>
<dbReference type="EMBL" id="CP013659">
    <property type="protein sequence ID" value="ALS76108.1"/>
    <property type="molecule type" value="Genomic_DNA"/>
</dbReference>
<evidence type="ECO:0000313" key="2">
    <source>
        <dbReference type="Proteomes" id="UP000067683"/>
    </source>
</evidence>
<dbReference type="RefSeq" id="WP_058382811.1">
    <property type="nucleotide sequence ID" value="NZ_CP013659.2"/>
</dbReference>